<evidence type="ECO:0000259" key="2">
    <source>
        <dbReference type="PROSITE" id="PS51913"/>
    </source>
</evidence>
<dbReference type="InterPro" id="IPR036388">
    <property type="entry name" value="WH-like_DNA-bd_sf"/>
</dbReference>
<dbReference type="SUPFAM" id="SSF88659">
    <property type="entry name" value="Sigma3 and sigma4 domains of RNA polymerase sigma factors"/>
    <property type="match status" value="1"/>
</dbReference>
<evidence type="ECO:0000256" key="1">
    <source>
        <dbReference type="ARBA" id="ARBA00023163"/>
    </source>
</evidence>
<proteinExistence type="predicted"/>
<dbReference type="PANTHER" id="PTHR30603">
    <property type="entry name" value="RNA POLYMERASE SIGMA FACTOR RPO"/>
    <property type="match status" value="1"/>
</dbReference>
<dbReference type="InterPro" id="IPR050239">
    <property type="entry name" value="Sigma-70_RNA_pol_init_factors"/>
</dbReference>
<dbReference type="PANTHER" id="PTHR30603:SF47">
    <property type="entry name" value="RNA POLYMERASE SIGMA FACTOR SIGD, CHLOROPLASTIC"/>
    <property type="match status" value="1"/>
</dbReference>
<evidence type="ECO:0000313" key="4">
    <source>
        <dbReference type="Proteomes" id="UP000177649"/>
    </source>
</evidence>
<dbReference type="InterPro" id="IPR000943">
    <property type="entry name" value="RNA_pol_sigma70"/>
</dbReference>
<dbReference type="Gene3D" id="1.10.10.1250">
    <property type="entry name" value="RNA polymerase, subunit delta, N-terminal domain"/>
    <property type="match status" value="1"/>
</dbReference>
<organism evidence="3 4">
    <name type="scientific">Candidatus Terrybacteria bacterium RIFCSPLOWO2_02_42_20</name>
    <dbReference type="NCBI Taxonomy" id="1802370"/>
    <lineage>
        <taxon>Bacteria</taxon>
        <taxon>Candidatus Terryibacteriota</taxon>
    </lineage>
</organism>
<accession>A0A1G2PZC9</accession>
<reference evidence="3 4" key="1">
    <citation type="journal article" date="2016" name="Nat. Commun.">
        <title>Thousands of microbial genomes shed light on interconnected biogeochemical processes in an aquifer system.</title>
        <authorList>
            <person name="Anantharaman K."/>
            <person name="Brown C.T."/>
            <person name="Hug L.A."/>
            <person name="Sharon I."/>
            <person name="Castelle C.J."/>
            <person name="Probst A.J."/>
            <person name="Thomas B.C."/>
            <person name="Singh A."/>
            <person name="Wilkins M.J."/>
            <person name="Karaoz U."/>
            <person name="Brodie E.L."/>
            <person name="Williams K.H."/>
            <person name="Hubbard S.S."/>
            <person name="Banfield J.F."/>
        </authorList>
    </citation>
    <scope>NUCLEOTIDE SEQUENCE [LARGE SCALE GENOMIC DNA]</scope>
</reference>
<gene>
    <name evidence="3" type="ORF">A2Z62_00860</name>
</gene>
<dbReference type="PROSITE" id="PS51913">
    <property type="entry name" value="HTH_HARE"/>
    <property type="match status" value="1"/>
</dbReference>
<dbReference type="Pfam" id="PF05066">
    <property type="entry name" value="HARE-HTH"/>
    <property type="match status" value="1"/>
</dbReference>
<dbReference type="STRING" id="1802370.A2Z62_00860"/>
<sequence>MPILTFKPKIITRQLVSCLKDRTKEIVVQRYGLAEDADKKTLEAIGDKYGITRERIRQITNFAFNLMKESQAFESAQDIFSEMKDSIERKGKILSERDVLIHLAGNDPLAQNHIYFLLVLGDDFTKIKEDDEFFHRWTIHMEYADKIHQTLRALHNEISEDDLVLEKDLISALKKHSEKIAGESVDSDTARAWLNLSKILGQNAMGEWGRASSPSIRPRGVRDLAYLVLRKEGSPMHFAEVAKKISSYFDKSANSATVHNELIKDGRFVLVGRGLYALSDWGYKYGTVRDIIKYIIKSEGPSSKEDIVKKVLKERYVKENTILVNLQNRDYFKRNKEGRYLVG</sequence>
<name>A0A1G2PZC9_9BACT</name>
<dbReference type="Pfam" id="PF04545">
    <property type="entry name" value="Sigma70_r4"/>
    <property type="match status" value="1"/>
</dbReference>
<dbReference type="InterPro" id="IPR007759">
    <property type="entry name" value="Asxl_HARE-HTH"/>
</dbReference>
<dbReference type="InterPro" id="IPR007630">
    <property type="entry name" value="RNA_pol_sigma70_r4"/>
</dbReference>
<protein>
    <recommendedName>
        <fullName evidence="2">HTH HARE-type domain-containing protein</fullName>
    </recommendedName>
</protein>
<dbReference type="GO" id="GO:0006352">
    <property type="term" value="P:DNA-templated transcription initiation"/>
    <property type="evidence" value="ECO:0007669"/>
    <property type="project" value="InterPro"/>
</dbReference>
<dbReference type="InterPro" id="IPR013324">
    <property type="entry name" value="RNA_pol_sigma_r3/r4-like"/>
</dbReference>
<keyword evidence="1" id="KW-0804">Transcription</keyword>
<evidence type="ECO:0000313" key="3">
    <source>
        <dbReference type="EMBL" id="OHA53694.1"/>
    </source>
</evidence>
<dbReference type="EMBL" id="MHTA01000031">
    <property type="protein sequence ID" value="OHA53694.1"/>
    <property type="molecule type" value="Genomic_DNA"/>
</dbReference>
<dbReference type="PRINTS" id="PR00046">
    <property type="entry name" value="SIGMA70FCT"/>
</dbReference>
<comment type="caution">
    <text evidence="3">The sequence shown here is derived from an EMBL/GenBank/DDBJ whole genome shotgun (WGS) entry which is preliminary data.</text>
</comment>
<dbReference type="AlphaFoldDB" id="A0A1G2PZC9"/>
<dbReference type="Proteomes" id="UP000177649">
    <property type="component" value="Unassembled WGS sequence"/>
</dbReference>
<dbReference type="GO" id="GO:0003700">
    <property type="term" value="F:DNA-binding transcription factor activity"/>
    <property type="evidence" value="ECO:0007669"/>
    <property type="project" value="InterPro"/>
</dbReference>
<dbReference type="Gene3D" id="1.10.10.10">
    <property type="entry name" value="Winged helix-like DNA-binding domain superfamily/Winged helix DNA-binding domain"/>
    <property type="match status" value="1"/>
</dbReference>
<feature type="domain" description="HTH HARE-type" evidence="2">
    <location>
        <begin position="219"/>
        <end position="281"/>
    </location>
</feature>
<dbReference type="InterPro" id="IPR038087">
    <property type="entry name" value="RNAP_delta_N_dom_sf"/>
</dbReference>